<evidence type="ECO:0000256" key="3">
    <source>
        <dbReference type="PIRSR" id="PIRSR600407-1"/>
    </source>
</evidence>
<evidence type="ECO:0000313" key="7">
    <source>
        <dbReference type="Proteomes" id="UP001530293"/>
    </source>
</evidence>
<feature type="active site" description="Proton acceptor" evidence="3">
    <location>
        <position position="289"/>
    </location>
</feature>
<dbReference type="CDD" id="cd24003">
    <property type="entry name" value="ASKHA_NBD_GDA1_CD39_NTPase"/>
    <property type="match status" value="1"/>
</dbReference>
<dbReference type="InterPro" id="IPR000407">
    <property type="entry name" value="GDA1_CD39_NTPase"/>
</dbReference>
<dbReference type="GO" id="GO:0016787">
    <property type="term" value="F:hydrolase activity"/>
    <property type="evidence" value="ECO:0007669"/>
    <property type="project" value="UniProtKB-KW"/>
</dbReference>
<gene>
    <name evidence="6" type="ORF">ACHAWU_004987</name>
</gene>
<keyword evidence="4" id="KW-0067">ATP-binding</keyword>
<accession>A0ABD3MMB2</accession>
<keyword evidence="4" id="KW-0547">Nucleotide-binding</keyword>
<feature type="binding site" evidence="4">
    <location>
        <begin position="371"/>
        <end position="375"/>
    </location>
    <ligand>
        <name>ATP</name>
        <dbReference type="ChEBI" id="CHEBI:30616"/>
    </ligand>
</feature>
<keyword evidence="2" id="KW-0378">Hydrolase</keyword>
<feature type="region of interest" description="Disordered" evidence="5">
    <location>
        <begin position="138"/>
        <end position="158"/>
    </location>
</feature>
<feature type="region of interest" description="Disordered" evidence="5">
    <location>
        <begin position="509"/>
        <end position="528"/>
    </location>
</feature>
<sequence length="672" mass="74584">MKAPQEPLSSSSSSSSLSLSPLLQLTPTACGTSMSTGNHIIVHASHITTMTRRQHRKRKNAAHLHSSQFSRSTTMCPLLWFLLVVLASTCASESLQSNIVSENHALGDTTSSPFRIVIDVGSTGSRLHIFEIVTTSSTTSAATNDHSNDVSSSSVKDENNKRDIRCLRRGSSKAWTALSAFASHHISDGGDGNGNDNNNEQKQPLNATHVAHHMLPLFDYASIIIPHEFHSSTPVRIAATAGMRLLSLEDQSLVYDALHAGLYEQVDNGRFTFTNLTREDIMTLNGEREAYYGAVAANYLRGVVDAELRVILPPDEVETLKDEAESSNGVCTNKFGMCEQDAEDVIFGPSQHYIPHNVKLHGPLGALDMGGSSTQIVYSHTARDQNSDNLLGVHDSDERIGDDYIVPSFLTDVDFFSTSYLSYGVDQFRERLWDLWVSEAKRKTPKRESGSNLPVIDNPCSFVGYHMSYKGFTLLGTGNAIICAEQINRLIPHHDNVIDLDELYDENIGSTKSNEKQQQPTTKRKMVGGVEHPPLRGKFYGMSLYFFTLDCLRELSDPSHPINISWPTPSIDELTHALDAFCARKWQGDLEEVQHEAHEHTRAEVLPHRCIEAVYMVTLLRDGFGFHPSSRDIIFAQWVEGNEVEWSLGLALSEFAAEKGKKRRGARDVDER</sequence>
<proteinExistence type="inferred from homology"/>
<feature type="compositionally biased region" description="Low complexity" evidence="5">
    <location>
        <begin position="138"/>
        <end position="154"/>
    </location>
</feature>
<evidence type="ECO:0000256" key="5">
    <source>
        <dbReference type="SAM" id="MobiDB-lite"/>
    </source>
</evidence>
<feature type="compositionally biased region" description="Polar residues" evidence="5">
    <location>
        <begin position="509"/>
        <end position="521"/>
    </location>
</feature>
<organism evidence="6 7">
    <name type="scientific">Discostella pseudostelligera</name>
    <dbReference type="NCBI Taxonomy" id="259834"/>
    <lineage>
        <taxon>Eukaryota</taxon>
        <taxon>Sar</taxon>
        <taxon>Stramenopiles</taxon>
        <taxon>Ochrophyta</taxon>
        <taxon>Bacillariophyta</taxon>
        <taxon>Coscinodiscophyceae</taxon>
        <taxon>Thalassiosirophycidae</taxon>
        <taxon>Stephanodiscales</taxon>
        <taxon>Stephanodiscaceae</taxon>
        <taxon>Discostella</taxon>
    </lineage>
</organism>
<dbReference type="AlphaFoldDB" id="A0ABD3MMB2"/>
<reference evidence="6 7" key="1">
    <citation type="submission" date="2024-10" db="EMBL/GenBank/DDBJ databases">
        <title>Updated reference genomes for cyclostephanoid diatoms.</title>
        <authorList>
            <person name="Roberts W.R."/>
            <person name="Alverson A.J."/>
        </authorList>
    </citation>
    <scope>NUCLEOTIDE SEQUENCE [LARGE SCALE GENOMIC DNA]</scope>
    <source>
        <strain evidence="6 7">AJA232-27</strain>
    </source>
</reference>
<dbReference type="PANTHER" id="PTHR11782:SF83">
    <property type="entry name" value="GUANOSINE-DIPHOSPHATASE"/>
    <property type="match status" value="1"/>
</dbReference>
<dbReference type="EMBL" id="JALLBG020000128">
    <property type="protein sequence ID" value="KAL3763101.1"/>
    <property type="molecule type" value="Genomic_DNA"/>
</dbReference>
<keyword evidence="7" id="KW-1185">Reference proteome</keyword>
<comment type="similarity">
    <text evidence="1">Belongs to the GDA1/CD39 NTPase family.</text>
</comment>
<evidence type="ECO:0000313" key="6">
    <source>
        <dbReference type="EMBL" id="KAL3763101.1"/>
    </source>
</evidence>
<protein>
    <submittedName>
        <fullName evidence="6">Uncharacterized protein</fullName>
    </submittedName>
</protein>
<evidence type="ECO:0000256" key="1">
    <source>
        <dbReference type="ARBA" id="ARBA00009283"/>
    </source>
</evidence>
<dbReference type="Gene3D" id="3.30.420.40">
    <property type="match status" value="1"/>
</dbReference>
<dbReference type="Proteomes" id="UP001530293">
    <property type="component" value="Unassembled WGS sequence"/>
</dbReference>
<evidence type="ECO:0000256" key="4">
    <source>
        <dbReference type="PIRSR" id="PIRSR600407-2"/>
    </source>
</evidence>
<evidence type="ECO:0000256" key="2">
    <source>
        <dbReference type="ARBA" id="ARBA00022801"/>
    </source>
</evidence>
<name>A0ABD3MMB2_9STRA</name>
<dbReference type="PANTHER" id="PTHR11782">
    <property type="entry name" value="ADENOSINE/GUANOSINE DIPHOSPHATASE"/>
    <property type="match status" value="1"/>
</dbReference>
<dbReference type="Gene3D" id="3.30.420.150">
    <property type="entry name" value="Exopolyphosphatase. Domain 2"/>
    <property type="match status" value="1"/>
</dbReference>
<dbReference type="Pfam" id="PF01150">
    <property type="entry name" value="GDA1_CD39"/>
    <property type="match status" value="1"/>
</dbReference>
<comment type="caution">
    <text evidence="6">The sequence shown here is derived from an EMBL/GenBank/DDBJ whole genome shotgun (WGS) entry which is preliminary data.</text>
</comment>